<evidence type="ECO:0000256" key="8">
    <source>
        <dbReference type="PIRNR" id="PIRNR016305"/>
    </source>
</evidence>
<gene>
    <name evidence="9" type="ORF">LODBEIA_P18260</name>
</gene>
<evidence type="ECO:0000256" key="2">
    <source>
        <dbReference type="ARBA" id="ARBA00010703"/>
    </source>
</evidence>
<keyword evidence="5 8" id="KW-0489">Methyltransferase</keyword>
<dbReference type="PANTHER" id="PTHR13600:SF21">
    <property type="entry name" value="LEUCINE CARBOXYL METHYLTRANSFERASE 1"/>
    <property type="match status" value="1"/>
</dbReference>
<keyword evidence="10" id="KW-1185">Reference proteome</keyword>
<dbReference type="RefSeq" id="XP_066828764.1">
    <property type="nucleotide sequence ID" value="XM_066971757.1"/>
</dbReference>
<proteinExistence type="inferred from homology"/>
<reference evidence="9 10" key="1">
    <citation type="submission" date="2024-03" db="EMBL/GenBank/DDBJ databases">
        <authorList>
            <person name="Brejova B."/>
        </authorList>
    </citation>
    <scope>NUCLEOTIDE SEQUENCE [LARGE SCALE GENOMIC DNA]</scope>
    <source>
        <strain evidence="9 10">CBS 14171</strain>
    </source>
</reference>
<dbReference type="InterPro" id="IPR016651">
    <property type="entry name" value="LCMT1"/>
</dbReference>
<evidence type="ECO:0000256" key="5">
    <source>
        <dbReference type="ARBA" id="ARBA00022603"/>
    </source>
</evidence>
<evidence type="ECO:0000256" key="7">
    <source>
        <dbReference type="ARBA" id="ARBA00022691"/>
    </source>
</evidence>
<dbReference type="Gene3D" id="3.40.50.150">
    <property type="entry name" value="Vaccinia Virus protein VP39"/>
    <property type="match status" value="1"/>
</dbReference>
<comment type="catalytic activity">
    <reaction evidence="1 8">
        <text>[phosphatase 2A protein]-C-terminal L-leucine + S-adenosyl-L-methionine = [phosphatase 2A protein]-C-terminal L-leucine methyl ester + S-adenosyl-L-homocysteine</text>
        <dbReference type="Rhea" id="RHEA:48544"/>
        <dbReference type="Rhea" id="RHEA-COMP:12134"/>
        <dbReference type="Rhea" id="RHEA-COMP:12135"/>
        <dbReference type="ChEBI" id="CHEBI:57856"/>
        <dbReference type="ChEBI" id="CHEBI:59789"/>
        <dbReference type="ChEBI" id="CHEBI:90516"/>
        <dbReference type="ChEBI" id="CHEBI:90517"/>
        <dbReference type="EC" id="2.1.1.233"/>
    </reaction>
</comment>
<dbReference type="Pfam" id="PF04072">
    <property type="entry name" value="LCM"/>
    <property type="match status" value="1"/>
</dbReference>
<dbReference type="Proteomes" id="UP001497383">
    <property type="component" value="Chromosome 2"/>
</dbReference>
<evidence type="ECO:0000256" key="3">
    <source>
        <dbReference type="ARBA" id="ARBA00012834"/>
    </source>
</evidence>
<dbReference type="PANTHER" id="PTHR13600">
    <property type="entry name" value="LEUCINE CARBOXYL METHYLTRANSFERASE"/>
    <property type="match status" value="1"/>
</dbReference>
<dbReference type="InterPro" id="IPR029063">
    <property type="entry name" value="SAM-dependent_MTases_sf"/>
</dbReference>
<keyword evidence="6 8" id="KW-0808">Transferase</keyword>
<dbReference type="EMBL" id="OZ022406">
    <property type="protein sequence ID" value="CAK9437448.1"/>
    <property type="molecule type" value="Genomic_DNA"/>
</dbReference>
<dbReference type="InterPro" id="IPR007213">
    <property type="entry name" value="Ppm1/Ppm2/Tcmp"/>
</dbReference>
<name>A0ABP0ZHF4_9ASCO</name>
<accession>A0ABP0ZHF4</accession>
<dbReference type="GeneID" id="92207022"/>
<protein>
    <recommendedName>
        <fullName evidence="4 8">Leucine carboxyl methyltransferase 1</fullName>
        <ecNumber evidence="3 8">2.1.1.233</ecNumber>
    </recommendedName>
</protein>
<evidence type="ECO:0000256" key="1">
    <source>
        <dbReference type="ARBA" id="ARBA00000724"/>
    </source>
</evidence>
<dbReference type="EC" id="2.1.1.233" evidence="3 8"/>
<dbReference type="PIRSF" id="PIRSF016305">
    <property type="entry name" value="LCM_mtfrase"/>
    <property type="match status" value="1"/>
</dbReference>
<comment type="function">
    <text evidence="8">Methylates the carboxyl group of the C-terminal leucine residue of protein phosphatase 2A catalytic subunits to form alpha-leucine ester residues.</text>
</comment>
<comment type="similarity">
    <text evidence="2 8">Belongs to the methyltransferase superfamily. LCMT family.</text>
</comment>
<sequence>MYSPQERNDKLVRATDLDALSCRHSINEKSYLAPKDDFIRDLIRSYESNLRWCESYTAMSAARTVRGAFKENKLPLINRGTFLRTVSVTEIISKFIKEFNGKCQLVSLGSGSDTRFFGLLKDYPSVVFHEIDFPESARIKKLGILNSQRLRRVVGVNEEMEPVAPVITSKEEFAAYDAEIHTSNYHLHGMDVREITADTPITGLDMTKPTLVISECVLCYLSPTEYEQTIKSWAARAKNVTGFVIYEPMSLNDQFGETMFHNLLARGLNLQTLKKYPSLESRYACMTELGLDNLHLTDLSKVGRYGHAADGSEKSIIPESEIKRINALEFIDEVEELKLLLSHYCLCYGETRSGDECPSFSSVNDWNW</sequence>
<organism evidence="9 10">
    <name type="scientific">Lodderomyces beijingensis</name>
    <dbReference type="NCBI Taxonomy" id="1775926"/>
    <lineage>
        <taxon>Eukaryota</taxon>
        <taxon>Fungi</taxon>
        <taxon>Dikarya</taxon>
        <taxon>Ascomycota</taxon>
        <taxon>Saccharomycotina</taxon>
        <taxon>Pichiomycetes</taxon>
        <taxon>Debaryomycetaceae</taxon>
        <taxon>Candida/Lodderomyces clade</taxon>
        <taxon>Lodderomyces</taxon>
    </lineage>
</organism>
<evidence type="ECO:0000256" key="6">
    <source>
        <dbReference type="ARBA" id="ARBA00022679"/>
    </source>
</evidence>
<keyword evidence="7 8" id="KW-0949">S-adenosyl-L-methionine</keyword>
<evidence type="ECO:0000313" key="10">
    <source>
        <dbReference type="Proteomes" id="UP001497383"/>
    </source>
</evidence>
<evidence type="ECO:0000256" key="4">
    <source>
        <dbReference type="ARBA" id="ARBA00017497"/>
    </source>
</evidence>
<dbReference type="SUPFAM" id="SSF53335">
    <property type="entry name" value="S-adenosyl-L-methionine-dependent methyltransferases"/>
    <property type="match status" value="1"/>
</dbReference>
<evidence type="ECO:0000313" key="9">
    <source>
        <dbReference type="EMBL" id="CAK9437448.1"/>
    </source>
</evidence>